<gene>
    <name evidence="1" type="ORF">E6Q11_05505</name>
</gene>
<dbReference type="InterPro" id="IPR046348">
    <property type="entry name" value="SIS_dom_sf"/>
</dbReference>
<dbReference type="PROSITE" id="PS51463">
    <property type="entry name" value="P_GLUCOSE_ISOMERASE_3"/>
    <property type="match status" value="1"/>
</dbReference>
<proteinExistence type="predicted"/>
<dbReference type="Gene3D" id="3.40.50.10490">
    <property type="entry name" value="Glucose-6-phosphate isomerase like protein, domain 1"/>
    <property type="match status" value="1"/>
</dbReference>
<comment type="caution">
    <text evidence="1">The sequence shown here is derived from an EMBL/GenBank/DDBJ whole genome shotgun (WGS) entry which is preliminary data.</text>
</comment>
<sequence>MSGQEYDKVFAQYRDKRVSACVISKSGTTMETAISYRLVRDFLLSKYTEEEVASRIVVITDEKNGALRAETNKR</sequence>
<dbReference type="Proteomes" id="UP000321026">
    <property type="component" value="Unassembled WGS sequence"/>
</dbReference>
<evidence type="ECO:0000313" key="1">
    <source>
        <dbReference type="EMBL" id="TXG76072.1"/>
    </source>
</evidence>
<dbReference type="SUPFAM" id="SSF53697">
    <property type="entry name" value="SIS domain"/>
    <property type="match status" value="1"/>
</dbReference>
<dbReference type="GO" id="GO:0004347">
    <property type="term" value="F:glucose-6-phosphate isomerase activity"/>
    <property type="evidence" value="ECO:0007669"/>
    <property type="project" value="InterPro"/>
</dbReference>
<name>A0A5C7J558_9BACT</name>
<evidence type="ECO:0000313" key="2">
    <source>
        <dbReference type="Proteomes" id="UP000321026"/>
    </source>
</evidence>
<dbReference type="GO" id="GO:0006096">
    <property type="term" value="P:glycolytic process"/>
    <property type="evidence" value="ECO:0007669"/>
    <property type="project" value="InterPro"/>
</dbReference>
<dbReference type="InterPro" id="IPR001672">
    <property type="entry name" value="G6P_Isomerase"/>
</dbReference>
<protein>
    <submittedName>
        <fullName evidence="1">Uncharacterized protein</fullName>
    </submittedName>
</protein>
<accession>A0A5C7J558</accession>
<dbReference type="EMBL" id="SSDS01000085">
    <property type="protein sequence ID" value="TXG76072.1"/>
    <property type="molecule type" value="Genomic_DNA"/>
</dbReference>
<reference evidence="1 2" key="1">
    <citation type="submission" date="2018-09" db="EMBL/GenBank/DDBJ databases">
        <title>Metagenome Assembled Genomes from an Advanced Water Purification Facility.</title>
        <authorList>
            <person name="Stamps B.W."/>
            <person name="Spear J.R."/>
        </authorList>
    </citation>
    <scope>NUCLEOTIDE SEQUENCE [LARGE SCALE GENOMIC DNA]</scope>
    <source>
        <strain evidence="1">Bin_63_2</strain>
    </source>
</reference>
<dbReference type="AlphaFoldDB" id="A0A5C7J558"/>
<dbReference type="GO" id="GO:0097367">
    <property type="term" value="F:carbohydrate derivative binding"/>
    <property type="evidence" value="ECO:0007669"/>
    <property type="project" value="InterPro"/>
</dbReference>
<organism evidence="1 2">
    <name type="scientific">Candidatus Dojkabacteria bacterium</name>
    <dbReference type="NCBI Taxonomy" id="2099670"/>
    <lineage>
        <taxon>Bacteria</taxon>
        <taxon>Candidatus Dojkabacteria</taxon>
    </lineage>
</organism>
<dbReference type="GO" id="GO:0006094">
    <property type="term" value="P:gluconeogenesis"/>
    <property type="evidence" value="ECO:0007669"/>
    <property type="project" value="InterPro"/>
</dbReference>